<evidence type="ECO:0000313" key="2">
    <source>
        <dbReference type="Proteomes" id="UP000032266"/>
    </source>
</evidence>
<organism evidence="1 2">
    <name type="scientific">Gynuella sunshinyii YC6258</name>
    <dbReference type="NCBI Taxonomy" id="1445510"/>
    <lineage>
        <taxon>Bacteria</taxon>
        <taxon>Pseudomonadati</taxon>
        <taxon>Pseudomonadota</taxon>
        <taxon>Gammaproteobacteria</taxon>
        <taxon>Oceanospirillales</taxon>
        <taxon>Saccharospirillaceae</taxon>
        <taxon>Gynuella</taxon>
    </lineage>
</organism>
<keyword evidence="2" id="KW-1185">Reference proteome</keyword>
<dbReference type="KEGG" id="gsn:YC6258_01475"/>
<proteinExistence type="predicted"/>
<name>A0A0C5VJE4_9GAMM</name>
<dbReference type="AlphaFoldDB" id="A0A0C5VJE4"/>
<dbReference type="Proteomes" id="UP000032266">
    <property type="component" value="Chromosome"/>
</dbReference>
<dbReference type="HOGENOM" id="CLU_3270766_0_0_6"/>
<dbReference type="EMBL" id="CP007142">
    <property type="protein sequence ID" value="AJQ93523.1"/>
    <property type="molecule type" value="Genomic_DNA"/>
</dbReference>
<protein>
    <submittedName>
        <fullName evidence="1">Uncharacterized protein</fullName>
    </submittedName>
</protein>
<sequence>MFTNARVRGLQKITMKSGFYRIQADMISYLTILLTEGRAAI</sequence>
<accession>A0A0C5VJE4</accession>
<reference evidence="1 2" key="1">
    <citation type="submission" date="2014-01" db="EMBL/GenBank/DDBJ databases">
        <title>Full genme sequencing of cellulolytic bacterium Gynuella sunshinyii YC6258T gen. nov., sp. nov.</title>
        <authorList>
            <person name="Khan H."/>
            <person name="Chung E.J."/>
            <person name="Chung Y.R."/>
        </authorList>
    </citation>
    <scope>NUCLEOTIDE SEQUENCE [LARGE SCALE GENOMIC DNA]</scope>
    <source>
        <strain evidence="1 2">YC6258</strain>
    </source>
</reference>
<evidence type="ECO:0000313" key="1">
    <source>
        <dbReference type="EMBL" id="AJQ93523.1"/>
    </source>
</evidence>
<gene>
    <name evidence="1" type="ORF">YC6258_01475</name>
</gene>
<dbReference type="STRING" id="1445510.YC6258_01475"/>